<name>A0AAV7V857_PLEWA</name>
<evidence type="ECO:0000313" key="2">
    <source>
        <dbReference type="Proteomes" id="UP001066276"/>
    </source>
</evidence>
<sequence>MIDACGECEEEGSFRWSRRTSLTSHQLRSQTLSFLHVLEQVALVISSEIASSPGLSGFHTLSPPECVLKKHSKVMKENAPIGQLSQRRK</sequence>
<dbReference type="Proteomes" id="UP001066276">
    <property type="component" value="Chromosome 2_1"/>
</dbReference>
<evidence type="ECO:0000313" key="1">
    <source>
        <dbReference type="EMBL" id="KAJ1197488.1"/>
    </source>
</evidence>
<dbReference type="EMBL" id="JANPWB010000003">
    <property type="protein sequence ID" value="KAJ1197488.1"/>
    <property type="molecule type" value="Genomic_DNA"/>
</dbReference>
<reference evidence="1" key="1">
    <citation type="journal article" date="2022" name="bioRxiv">
        <title>Sequencing and chromosome-scale assembly of the giantPleurodeles waltlgenome.</title>
        <authorList>
            <person name="Brown T."/>
            <person name="Elewa A."/>
            <person name="Iarovenko S."/>
            <person name="Subramanian E."/>
            <person name="Araus A.J."/>
            <person name="Petzold A."/>
            <person name="Susuki M."/>
            <person name="Suzuki K.-i.T."/>
            <person name="Hayashi T."/>
            <person name="Toyoda A."/>
            <person name="Oliveira C."/>
            <person name="Osipova E."/>
            <person name="Leigh N.D."/>
            <person name="Simon A."/>
            <person name="Yun M.H."/>
        </authorList>
    </citation>
    <scope>NUCLEOTIDE SEQUENCE</scope>
    <source>
        <strain evidence="1">20211129_DDA</strain>
        <tissue evidence="1">Liver</tissue>
    </source>
</reference>
<proteinExistence type="predicted"/>
<keyword evidence="2" id="KW-1185">Reference proteome</keyword>
<accession>A0AAV7V857</accession>
<organism evidence="1 2">
    <name type="scientific">Pleurodeles waltl</name>
    <name type="common">Iberian ribbed newt</name>
    <dbReference type="NCBI Taxonomy" id="8319"/>
    <lineage>
        <taxon>Eukaryota</taxon>
        <taxon>Metazoa</taxon>
        <taxon>Chordata</taxon>
        <taxon>Craniata</taxon>
        <taxon>Vertebrata</taxon>
        <taxon>Euteleostomi</taxon>
        <taxon>Amphibia</taxon>
        <taxon>Batrachia</taxon>
        <taxon>Caudata</taxon>
        <taxon>Salamandroidea</taxon>
        <taxon>Salamandridae</taxon>
        <taxon>Pleurodelinae</taxon>
        <taxon>Pleurodeles</taxon>
    </lineage>
</organism>
<protein>
    <submittedName>
        <fullName evidence="1">Uncharacterized protein</fullName>
    </submittedName>
</protein>
<dbReference type="AlphaFoldDB" id="A0AAV7V857"/>
<gene>
    <name evidence="1" type="ORF">NDU88_001346</name>
</gene>
<comment type="caution">
    <text evidence="1">The sequence shown here is derived from an EMBL/GenBank/DDBJ whole genome shotgun (WGS) entry which is preliminary data.</text>
</comment>